<dbReference type="InterPro" id="IPR000668">
    <property type="entry name" value="Peptidase_C1A_C"/>
</dbReference>
<dbReference type="InterPro" id="IPR038765">
    <property type="entry name" value="Papain-like_cys_pep_sf"/>
</dbReference>
<evidence type="ECO:0000313" key="3">
    <source>
        <dbReference type="EMBL" id="VVD26470.1"/>
    </source>
</evidence>
<proteinExistence type="predicted"/>
<gene>
    <name evidence="3" type="ORF">PDMSB3_0008</name>
</gene>
<feature type="domain" description="Peptidase C1A papain C-terminal" evidence="2">
    <location>
        <begin position="12"/>
        <end position="196"/>
    </location>
</feature>
<dbReference type="KEGG" id="pdio:PDMSB3_0008"/>
<keyword evidence="4" id="KW-1185">Reference proteome</keyword>
<dbReference type="SUPFAM" id="SSF54001">
    <property type="entry name" value="Cysteine proteinases"/>
    <property type="match status" value="1"/>
</dbReference>
<name>A0A5Q4Z1E7_9BURK</name>
<dbReference type="Pfam" id="PF00112">
    <property type="entry name" value="Peptidase_C1"/>
    <property type="match status" value="1"/>
</dbReference>
<evidence type="ECO:0000313" key="4">
    <source>
        <dbReference type="Proteomes" id="UP000325811"/>
    </source>
</evidence>
<accession>A0A5Q4Z1E7</accession>
<dbReference type="AlphaFoldDB" id="A0A5Q4Z1E7"/>
<organism evidence="3 4">
    <name type="scientific">Paraburkholderia dioscoreae</name>
    <dbReference type="NCBI Taxonomy" id="2604047"/>
    <lineage>
        <taxon>Bacteria</taxon>
        <taxon>Pseudomonadati</taxon>
        <taxon>Pseudomonadota</taxon>
        <taxon>Betaproteobacteria</taxon>
        <taxon>Burkholderiales</taxon>
        <taxon>Burkholderiaceae</taxon>
        <taxon>Paraburkholderia</taxon>
    </lineage>
</organism>
<feature type="compositionally biased region" description="Basic and acidic residues" evidence="1">
    <location>
        <begin position="1"/>
        <end position="13"/>
    </location>
</feature>
<protein>
    <submittedName>
        <fullName evidence="3">Peptidase C1A papain</fullName>
    </submittedName>
</protein>
<evidence type="ECO:0000256" key="1">
    <source>
        <dbReference type="SAM" id="MobiDB-lite"/>
    </source>
</evidence>
<dbReference type="GO" id="GO:0006508">
    <property type="term" value="P:proteolysis"/>
    <property type="evidence" value="ECO:0007669"/>
    <property type="project" value="InterPro"/>
</dbReference>
<dbReference type="Gene3D" id="3.90.70.10">
    <property type="entry name" value="Cysteine proteinases"/>
    <property type="match status" value="1"/>
</dbReference>
<dbReference type="Proteomes" id="UP000325811">
    <property type="component" value="Chromosome I"/>
</dbReference>
<dbReference type="EMBL" id="LR699553">
    <property type="protein sequence ID" value="VVD26470.1"/>
    <property type="molecule type" value="Genomic_DNA"/>
</dbReference>
<reference evidence="3 4" key="1">
    <citation type="submission" date="2019-08" db="EMBL/GenBank/DDBJ databases">
        <authorList>
            <person name="Herpell B J."/>
        </authorList>
    </citation>
    <scope>NUCLEOTIDE SEQUENCE [LARGE SCALE GENOMIC DNA]</scope>
    <source>
        <strain evidence="4">Msb3</strain>
    </source>
</reference>
<feature type="region of interest" description="Disordered" evidence="1">
    <location>
        <begin position="1"/>
        <end position="20"/>
    </location>
</feature>
<evidence type="ECO:0000259" key="2">
    <source>
        <dbReference type="Pfam" id="PF00112"/>
    </source>
</evidence>
<dbReference type="RefSeq" id="WP_165184147.1">
    <property type="nucleotide sequence ID" value="NZ_LR699553.1"/>
</dbReference>
<sequence length="211" mass="23196">MIEVEVNHSERLGPPRNQGRRPTCLAFTTSDLNAFANATAHLSVEFLCHHAANAEESWEPGDGFTIEQVFTAVASPGQPEEDIYPYRADSHDAPLQAPPSGLVPLYRSPSKTRALALSEVTALVRQGRAVGVVVAVTKSLFYPRDGIVELDPYVIPDQFHAMVAVGVGTHRLTNETHIHLRNSWGAGWGHQGHAWVPERHLQLHMQEGFSV</sequence>
<dbReference type="GO" id="GO:0008234">
    <property type="term" value="F:cysteine-type peptidase activity"/>
    <property type="evidence" value="ECO:0007669"/>
    <property type="project" value="InterPro"/>
</dbReference>